<keyword evidence="2" id="KW-1185">Reference proteome</keyword>
<organism evidence="1 2">
    <name type="scientific">Massilia orientalis</name>
    <dbReference type="NCBI Taxonomy" id="3050128"/>
    <lineage>
        <taxon>Bacteria</taxon>
        <taxon>Pseudomonadati</taxon>
        <taxon>Pseudomonadota</taxon>
        <taxon>Betaproteobacteria</taxon>
        <taxon>Burkholderiales</taxon>
        <taxon>Oxalobacteraceae</taxon>
        <taxon>Telluria group</taxon>
        <taxon>Massilia</taxon>
    </lineage>
</organism>
<dbReference type="EMBL" id="JASNRB020000026">
    <property type="protein sequence ID" value="MFJ1471714.1"/>
    <property type="molecule type" value="Genomic_DNA"/>
</dbReference>
<name>A0ACC7MJD1_9BURK</name>
<evidence type="ECO:0000313" key="2">
    <source>
        <dbReference type="Proteomes" id="UP001168096"/>
    </source>
</evidence>
<evidence type="ECO:0000313" key="1">
    <source>
        <dbReference type="EMBL" id="MFJ1471714.1"/>
    </source>
</evidence>
<reference evidence="1" key="1">
    <citation type="submission" date="2024-11" db="EMBL/GenBank/DDBJ databases">
        <title>Description of Massilia orientalis sp. nov., isolated from rhizosphere soil of Ageratina adenophora.</title>
        <authorList>
            <person name="Wang Y."/>
        </authorList>
    </citation>
    <scope>NUCLEOTIDE SEQUENCE</scope>
    <source>
        <strain evidence="1">YIM B02787</strain>
    </source>
</reference>
<keyword evidence="1" id="KW-0378">Hydrolase</keyword>
<sequence length="954" mass="104795">MPLTRRDFLASMPAVAGFVALPASATNTAGTLQQVFDNPPDQARPWARWWWPGGVVEDGELRREIQVLRQTGFGGAEIQAFNPAIPNLTKAERLQINDYANSTYFAHLKTCTDAAQEQNLQIDVTFGSAWPSGGGFAITPELALLELTPAVTSVRAPVTGPIRLNVPPNTRKFGAMSALDARTKDPRAADWRARIEARQKVVAVVAFKGNAPVLEKNKNYRSAIVKSSGTMEPETTVVLTDRLGADGMLDWVPPSAGDWQIVVFKQFVVDSGVMAGVGEGPQLVLDHFRRAAFDAHARRVGDPMVADGARTKALRGTFIDSLELMPDIYWSEDLVVEFKARRGYDLTPHFPHLLQPGWMESWNPHASAPYFDAGEVGDRIRADYRLTISELLIENFWKPFAEWNHRHGLSARVQAHGGPGDLLQSYGLGDIPETEDLESAGDTHFMRLARAAADLYGKKLVGCESLCWPKRSFDVTPGEWHARVNLLLASGVNAIVMHGFPYALHRDAWPGWYPFAPSPFLEGFSSMINEANPLWAAMGKLNGYIARLQALLQRGRNVVSVAVYLGEIGYYHDIEPKATHTLLHELLRGGYDYDRINDDCIGKGRIERGMLVAPGGARYRALILPPRVSLRASTAAQVARLAKQGLPVFYADRPPLRDEGYFEQETRDRLVRQAIQETLDHGARTADADTMPAALRQAGVAPNLTFTSEPCIFVEKSLDGRSAYFFHNPKDEAVTVRFVSKAPGHPESWNAFDGSRTGLKTTHVDGRQEVSVDIGPGGGAFVVFAARRLPPAPRWTTVDTLDLGQRNWRLGAVGHGAKGRKIERELSLNGLENLGTLDGLADFSGQASYTTELTLPDNWLRDGYRIRLDLGAVHDMAAVAVDGRLVDTLIARPFDTDLTKHLRAGARRLTITVSNSPNNAMIDPKLPGLKNLKPKPAGLLGPVKLLLEQQKAAA</sequence>
<dbReference type="Proteomes" id="UP001168096">
    <property type="component" value="Unassembled WGS sequence"/>
</dbReference>
<comment type="caution">
    <text evidence="1">The sequence shown here is derived from an EMBL/GenBank/DDBJ whole genome shotgun (WGS) entry which is preliminary data.</text>
</comment>
<accession>A0ACC7MJD1</accession>
<gene>
    <name evidence="1" type="ORF">QPK29_028680</name>
</gene>
<protein>
    <submittedName>
        <fullName evidence="1">Glycosyl hydrolase</fullName>
    </submittedName>
</protein>
<proteinExistence type="predicted"/>